<dbReference type="InterPro" id="IPR051175">
    <property type="entry name" value="CLK_kinases"/>
</dbReference>
<dbReference type="OrthoDB" id="5979581at2759"/>
<dbReference type="GO" id="GO:0005524">
    <property type="term" value="F:ATP binding"/>
    <property type="evidence" value="ECO:0007669"/>
    <property type="project" value="UniProtKB-KW"/>
</dbReference>
<gene>
    <name evidence="7" type="ORF">BO80DRAFT_410375</name>
</gene>
<keyword evidence="2" id="KW-0808">Transferase</keyword>
<keyword evidence="8" id="KW-1185">Reference proteome</keyword>
<dbReference type="VEuPathDB" id="FungiDB:BO80DRAFT_410375"/>
<reference evidence="7 8" key="1">
    <citation type="submission" date="2018-02" db="EMBL/GenBank/DDBJ databases">
        <title>The genomes of Aspergillus section Nigri reveals drivers in fungal speciation.</title>
        <authorList>
            <consortium name="DOE Joint Genome Institute"/>
            <person name="Vesth T.C."/>
            <person name="Nybo J."/>
            <person name="Theobald S."/>
            <person name="Brandl J."/>
            <person name="Frisvad J.C."/>
            <person name="Nielsen K.F."/>
            <person name="Lyhne E.K."/>
            <person name="Kogle M.E."/>
            <person name="Kuo A."/>
            <person name="Riley R."/>
            <person name="Clum A."/>
            <person name="Nolan M."/>
            <person name="Lipzen A."/>
            <person name="Salamov A."/>
            <person name="Henrissat B."/>
            <person name="Wiebenga A."/>
            <person name="De vries R.P."/>
            <person name="Grigoriev I.V."/>
            <person name="Mortensen U.H."/>
            <person name="Andersen M.R."/>
            <person name="Baker S.E."/>
        </authorList>
    </citation>
    <scope>NUCLEOTIDE SEQUENCE [LARGE SCALE GENOMIC DNA]</scope>
    <source>
        <strain evidence="7 8">CBS 121593</strain>
    </source>
</reference>
<accession>A0A395GWX9</accession>
<dbReference type="SUPFAM" id="SSF56112">
    <property type="entry name" value="Protein kinase-like (PK-like)"/>
    <property type="match status" value="1"/>
</dbReference>
<keyword evidence="1" id="KW-0723">Serine/threonine-protein kinase</keyword>
<feature type="domain" description="Protein kinase" evidence="6">
    <location>
        <begin position="41"/>
        <end position="393"/>
    </location>
</feature>
<keyword evidence="3" id="KW-0547">Nucleotide-binding</keyword>
<evidence type="ECO:0000313" key="7">
    <source>
        <dbReference type="EMBL" id="RAK99538.1"/>
    </source>
</evidence>
<dbReference type="GO" id="GO:0043484">
    <property type="term" value="P:regulation of RNA splicing"/>
    <property type="evidence" value="ECO:0007669"/>
    <property type="project" value="TreeGrafter"/>
</dbReference>
<dbReference type="SMART" id="SM00220">
    <property type="entry name" value="S_TKc"/>
    <property type="match status" value="1"/>
</dbReference>
<dbReference type="GO" id="GO:0004674">
    <property type="term" value="F:protein serine/threonine kinase activity"/>
    <property type="evidence" value="ECO:0007669"/>
    <property type="project" value="UniProtKB-KW"/>
</dbReference>
<dbReference type="Gene3D" id="3.30.200.20">
    <property type="entry name" value="Phosphorylase Kinase, domain 1"/>
    <property type="match status" value="1"/>
</dbReference>
<evidence type="ECO:0000256" key="4">
    <source>
        <dbReference type="ARBA" id="ARBA00022777"/>
    </source>
</evidence>
<keyword evidence="4 7" id="KW-0418">Kinase</keyword>
<dbReference type="GO" id="GO:0005634">
    <property type="term" value="C:nucleus"/>
    <property type="evidence" value="ECO:0007669"/>
    <property type="project" value="TreeGrafter"/>
</dbReference>
<organism evidence="7 8">
    <name type="scientific">Aspergillus ibericus CBS 121593</name>
    <dbReference type="NCBI Taxonomy" id="1448316"/>
    <lineage>
        <taxon>Eukaryota</taxon>
        <taxon>Fungi</taxon>
        <taxon>Dikarya</taxon>
        <taxon>Ascomycota</taxon>
        <taxon>Pezizomycotina</taxon>
        <taxon>Eurotiomycetes</taxon>
        <taxon>Eurotiomycetidae</taxon>
        <taxon>Eurotiales</taxon>
        <taxon>Aspergillaceae</taxon>
        <taxon>Aspergillus</taxon>
        <taxon>Aspergillus subgen. Circumdati</taxon>
    </lineage>
</organism>
<evidence type="ECO:0000256" key="2">
    <source>
        <dbReference type="ARBA" id="ARBA00022679"/>
    </source>
</evidence>
<dbReference type="PANTHER" id="PTHR45646:SF11">
    <property type="entry name" value="SERINE_THREONINE-PROTEIN KINASE DOA"/>
    <property type="match status" value="1"/>
</dbReference>
<proteinExistence type="predicted"/>
<evidence type="ECO:0000256" key="3">
    <source>
        <dbReference type="ARBA" id="ARBA00022741"/>
    </source>
</evidence>
<dbReference type="InterPro" id="IPR000719">
    <property type="entry name" value="Prot_kinase_dom"/>
</dbReference>
<dbReference type="STRING" id="1448316.A0A395GWX9"/>
<dbReference type="EMBL" id="KZ824446">
    <property type="protein sequence ID" value="RAK99538.1"/>
    <property type="molecule type" value="Genomic_DNA"/>
</dbReference>
<evidence type="ECO:0000256" key="1">
    <source>
        <dbReference type="ARBA" id="ARBA00022527"/>
    </source>
</evidence>
<dbReference type="Pfam" id="PF00069">
    <property type="entry name" value="Pkinase"/>
    <property type="match status" value="1"/>
</dbReference>
<dbReference type="Gene3D" id="1.10.510.10">
    <property type="entry name" value="Transferase(Phosphotransferase) domain 1"/>
    <property type="match status" value="1"/>
</dbReference>
<dbReference type="GeneID" id="37222783"/>
<dbReference type="PROSITE" id="PS50011">
    <property type="entry name" value="PROTEIN_KINASE_DOM"/>
    <property type="match status" value="1"/>
</dbReference>
<dbReference type="Proteomes" id="UP000249402">
    <property type="component" value="Unassembled WGS sequence"/>
</dbReference>
<dbReference type="AlphaFoldDB" id="A0A395GWX9"/>
<sequence>MADLSAYCPTNLLYTQEKFTRYQPGGYHPVSLGDTFKDGRYEVHHKLGWGGYSTVWLVYDLMQKQWVSLKIMTADRTDHSHELEILQRLARHSGDSLRGLSYYIVQLLDTFFHPGPNGVHQCLVFELLGPSVIHVLKDYYDSGDVLEPETIMRMSEQLLKGVGFIHRAGLGHGDISGANVAFSASHLSKASKEVLLEVIGAPEAEEVTRIDGEPLDQGLPKHLIKAASWVDWIDEDEEDLRILDFGESFLQGKEPTKLAQPGHLRVPETIFTECFDYRVDLWRAGCMIYSFAFAAYPFSYWGSVEALAAQMIGFVEKLPVEWQPQWQRMLSNSGSGLQVNESCSPSRLDERFNTKLPDPALEPLRPVIKGLMRFLPSDRMEASEALDLLRSSVRS</sequence>
<evidence type="ECO:0000256" key="5">
    <source>
        <dbReference type="ARBA" id="ARBA00022840"/>
    </source>
</evidence>
<dbReference type="RefSeq" id="XP_025573866.1">
    <property type="nucleotide sequence ID" value="XM_025717918.1"/>
</dbReference>
<evidence type="ECO:0000259" key="6">
    <source>
        <dbReference type="PROSITE" id="PS50011"/>
    </source>
</evidence>
<protein>
    <submittedName>
        <fullName evidence="7">Kinase-like protein</fullName>
    </submittedName>
</protein>
<name>A0A395GWX9_9EURO</name>
<dbReference type="PANTHER" id="PTHR45646">
    <property type="entry name" value="SERINE/THREONINE-PROTEIN KINASE DOA-RELATED"/>
    <property type="match status" value="1"/>
</dbReference>
<dbReference type="InterPro" id="IPR011009">
    <property type="entry name" value="Kinase-like_dom_sf"/>
</dbReference>
<evidence type="ECO:0000313" key="8">
    <source>
        <dbReference type="Proteomes" id="UP000249402"/>
    </source>
</evidence>
<keyword evidence="5" id="KW-0067">ATP-binding</keyword>